<name>A0AA45WKC1_9BACL</name>
<organism evidence="1 2">
    <name type="scientific">Laceyella tengchongensis</name>
    <dbReference type="NCBI Taxonomy" id="574699"/>
    <lineage>
        <taxon>Bacteria</taxon>
        <taxon>Bacillati</taxon>
        <taxon>Bacillota</taxon>
        <taxon>Bacilli</taxon>
        <taxon>Bacillales</taxon>
        <taxon>Thermoactinomycetaceae</taxon>
        <taxon>Laceyella</taxon>
    </lineage>
</organism>
<gene>
    <name evidence="1" type="ORF">SAMN06265361_101710</name>
</gene>
<accession>A0AA45WKC1</accession>
<dbReference type="RefSeq" id="WP_284723981.1">
    <property type="nucleotide sequence ID" value="NZ_FXTU01000001.1"/>
</dbReference>
<evidence type="ECO:0000313" key="2">
    <source>
        <dbReference type="Proteomes" id="UP001157946"/>
    </source>
</evidence>
<protein>
    <submittedName>
        <fullName evidence="1">Uncharacterized protein</fullName>
    </submittedName>
</protein>
<keyword evidence="2" id="KW-1185">Reference proteome</keyword>
<comment type="caution">
    <text evidence="1">The sequence shown here is derived from an EMBL/GenBank/DDBJ whole genome shotgun (WGS) entry which is preliminary data.</text>
</comment>
<reference evidence="1" key="1">
    <citation type="submission" date="2017-05" db="EMBL/GenBank/DDBJ databases">
        <authorList>
            <person name="Varghese N."/>
            <person name="Submissions S."/>
        </authorList>
    </citation>
    <scope>NUCLEOTIDE SEQUENCE</scope>
    <source>
        <strain evidence="1">DSM 45262</strain>
    </source>
</reference>
<proteinExistence type="predicted"/>
<evidence type="ECO:0000313" key="1">
    <source>
        <dbReference type="EMBL" id="SMP06600.1"/>
    </source>
</evidence>
<dbReference type="AlphaFoldDB" id="A0AA45WKC1"/>
<dbReference type="EMBL" id="FXTU01000001">
    <property type="protein sequence ID" value="SMP06600.1"/>
    <property type="molecule type" value="Genomic_DNA"/>
</dbReference>
<dbReference type="Proteomes" id="UP001157946">
    <property type="component" value="Unassembled WGS sequence"/>
</dbReference>
<sequence length="179" mass="20752">MIRHLNKMHLQEKCAVDITDWTRRIEQVIEKLEWSLKYIEANKQKAMKALQGAVELEHTLQNSGIEVPSFHLGTVIKEIIGNFLAITDVDDAYRELIGLKDEVAKHIERKRYKEIIPEEELAALESLHMDLNSYGKRLKKVWSSEEVSGIVYIVDDVLEFLKEMITEDIVHVNLALKRS</sequence>